<dbReference type="InterPro" id="IPR036388">
    <property type="entry name" value="WH-like_DNA-bd_sf"/>
</dbReference>
<dbReference type="SUPFAM" id="SSF53850">
    <property type="entry name" value="Periplasmic binding protein-like II"/>
    <property type="match status" value="1"/>
</dbReference>
<dbReference type="Pfam" id="PF03466">
    <property type="entry name" value="LysR_substrate"/>
    <property type="match status" value="1"/>
</dbReference>
<dbReference type="PRINTS" id="PR00039">
    <property type="entry name" value="HTHLYSR"/>
</dbReference>
<sequence>MLEKLKSFVVLSESESFTEAAKRLYCSQPTISNHIHQLEQHFKTTLINRTGKAVKLTKQGEALLQYAKEMNGLIEKAEHHIRQLEEGDVLSIYMSNYIARYYFSNQYTQLHHLSPSSKLNINICCYSELKRSFQEKKANFAIMPIYPEDKEIVQQCSISYLFEDEFVLVFPPSHDWHSRKIIYPRDLQSETLLVPQSLFLKRLIIQSLYEKNIQLRYSQMGDFEMIKMSVKAGLGIAFLPYTAVAQEIRKGELCTLPVSSINIKRQNGLVIQNNVDLTKSEHLFCQNIMTSLAADTI</sequence>
<evidence type="ECO:0000259" key="5">
    <source>
        <dbReference type="PROSITE" id="PS50931"/>
    </source>
</evidence>
<evidence type="ECO:0000256" key="1">
    <source>
        <dbReference type="ARBA" id="ARBA00009437"/>
    </source>
</evidence>
<dbReference type="CDD" id="cd05466">
    <property type="entry name" value="PBP2_LTTR_substrate"/>
    <property type="match status" value="1"/>
</dbReference>
<reference evidence="6 7" key="1">
    <citation type="submission" date="2020-08" db="EMBL/GenBank/DDBJ databases">
        <title>A Genomic Blueprint of the Chicken Gut Microbiome.</title>
        <authorList>
            <person name="Gilroy R."/>
            <person name="Ravi A."/>
            <person name="Getino M."/>
            <person name="Pursley I."/>
            <person name="Horton D.L."/>
            <person name="Alikhan N.-F."/>
            <person name="Baker D."/>
            <person name="Gharbi K."/>
            <person name="Hall N."/>
            <person name="Watson M."/>
            <person name="Adriaenssens E.M."/>
            <person name="Foster-Nyarko E."/>
            <person name="Jarju S."/>
            <person name="Secka A."/>
            <person name="Antonio M."/>
            <person name="Oren A."/>
            <person name="Chaudhuri R."/>
            <person name="La Ragione R.M."/>
            <person name="Hildebrand F."/>
            <person name="Pallen M.J."/>
        </authorList>
    </citation>
    <scope>NUCLEOTIDE SEQUENCE [LARGE SCALE GENOMIC DNA]</scope>
    <source>
        <strain evidence="6 7">Sa1BUA2</strain>
    </source>
</reference>
<dbReference type="PANTHER" id="PTHR30126">
    <property type="entry name" value="HTH-TYPE TRANSCRIPTIONAL REGULATOR"/>
    <property type="match status" value="1"/>
</dbReference>
<keyword evidence="2" id="KW-0805">Transcription regulation</keyword>
<keyword evidence="7" id="KW-1185">Reference proteome</keyword>
<dbReference type="Proteomes" id="UP000648182">
    <property type="component" value="Unassembled WGS sequence"/>
</dbReference>
<dbReference type="InterPro" id="IPR005119">
    <property type="entry name" value="LysR_subst-bd"/>
</dbReference>
<evidence type="ECO:0000313" key="6">
    <source>
        <dbReference type="EMBL" id="MBD8006477.1"/>
    </source>
</evidence>
<dbReference type="Pfam" id="PF00126">
    <property type="entry name" value="HTH_1"/>
    <property type="match status" value="1"/>
</dbReference>
<evidence type="ECO:0000256" key="4">
    <source>
        <dbReference type="ARBA" id="ARBA00023163"/>
    </source>
</evidence>
<evidence type="ECO:0000256" key="2">
    <source>
        <dbReference type="ARBA" id="ARBA00023015"/>
    </source>
</evidence>
<dbReference type="RefSeq" id="WP_191814353.1">
    <property type="nucleotide sequence ID" value="NZ_JACSPV010000031.1"/>
</dbReference>
<dbReference type="SUPFAM" id="SSF46785">
    <property type="entry name" value="Winged helix' DNA-binding domain"/>
    <property type="match status" value="1"/>
</dbReference>
<evidence type="ECO:0000313" key="7">
    <source>
        <dbReference type="Proteomes" id="UP000648182"/>
    </source>
</evidence>
<gene>
    <name evidence="6" type="ORF">H9631_15460</name>
</gene>
<evidence type="ECO:0000256" key="3">
    <source>
        <dbReference type="ARBA" id="ARBA00023125"/>
    </source>
</evidence>
<dbReference type="InterPro" id="IPR036390">
    <property type="entry name" value="WH_DNA-bd_sf"/>
</dbReference>
<keyword evidence="3" id="KW-0238">DNA-binding</keyword>
<dbReference type="Gene3D" id="1.10.10.10">
    <property type="entry name" value="Winged helix-like DNA-binding domain superfamily/Winged helix DNA-binding domain"/>
    <property type="match status" value="1"/>
</dbReference>
<dbReference type="Gene3D" id="3.40.190.10">
    <property type="entry name" value="Periplasmic binding protein-like II"/>
    <property type="match status" value="2"/>
</dbReference>
<proteinExistence type="inferred from homology"/>
<dbReference type="PROSITE" id="PS50931">
    <property type="entry name" value="HTH_LYSR"/>
    <property type="match status" value="1"/>
</dbReference>
<dbReference type="InterPro" id="IPR000847">
    <property type="entry name" value="LysR_HTH_N"/>
</dbReference>
<feature type="domain" description="HTH lysR-type" evidence="5">
    <location>
        <begin position="1"/>
        <end position="57"/>
    </location>
</feature>
<comment type="caution">
    <text evidence="6">The sequence shown here is derived from an EMBL/GenBank/DDBJ whole genome shotgun (WGS) entry which is preliminary data.</text>
</comment>
<name>A0ABR8VNZ6_9BACI</name>
<dbReference type="EMBL" id="JACSPV010000031">
    <property type="protein sequence ID" value="MBD8006477.1"/>
    <property type="molecule type" value="Genomic_DNA"/>
</dbReference>
<dbReference type="PANTHER" id="PTHR30126:SF40">
    <property type="entry name" value="HTH-TYPE TRANSCRIPTIONAL REGULATOR GLTR"/>
    <property type="match status" value="1"/>
</dbReference>
<organism evidence="6 7">
    <name type="scientific">Bacillus norwichensis</name>
    <dbReference type="NCBI Taxonomy" id="2762217"/>
    <lineage>
        <taxon>Bacteria</taxon>
        <taxon>Bacillati</taxon>
        <taxon>Bacillota</taxon>
        <taxon>Bacilli</taxon>
        <taxon>Bacillales</taxon>
        <taxon>Bacillaceae</taxon>
        <taxon>Bacillus</taxon>
    </lineage>
</organism>
<protein>
    <submittedName>
        <fullName evidence="6">LysR family transcriptional regulator</fullName>
    </submittedName>
</protein>
<accession>A0ABR8VNZ6</accession>
<keyword evidence="4" id="KW-0804">Transcription</keyword>
<comment type="similarity">
    <text evidence="1">Belongs to the LysR transcriptional regulatory family.</text>
</comment>